<dbReference type="EMBL" id="CAJMWX010001651">
    <property type="protein sequence ID" value="CAE6500861.1"/>
    <property type="molecule type" value="Genomic_DNA"/>
</dbReference>
<dbReference type="AlphaFoldDB" id="A0A8H3CX12"/>
<feature type="compositionally biased region" description="Acidic residues" evidence="1">
    <location>
        <begin position="294"/>
        <end position="310"/>
    </location>
</feature>
<gene>
    <name evidence="2" type="ORF">RDB_LOCUS152937</name>
</gene>
<name>A0A8H3CX12_9AGAM</name>
<sequence length="340" mass="38344">MLVSSVLPGVAARWLQVVDLFPWTSLSSASNSSIAPSQLFLGLTDHYDPETHVESIIIKSVWYGKRQEGARHEFLLIEIEDTATQMQNFLVLDRNNTESANLGEGGLIAGLGLGSRAFKGVTLDAFRISRDGIEDQLMIDCKLKPRLYLQKLELVPEEPMYLYQLATLALVVSQDYPTYSADLRNCYFFAGLVWAGIRKFCPKAKVTNRRGDLQGRFGPLIYNISENETNKIYQAFQAKVDIVNSKLAQGRLDWTRLRSEASGLRPARKGSSESWPEALLPKKSRPSRMATIEEITEVDEEKPETTDESESLSVAPSQLSKFRRSRERLRSLIGLRPKER</sequence>
<comment type="caution">
    <text evidence="2">The sequence shown here is derived from an EMBL/GenBank/DDBJ whole genome shotgun (WGS) entry which is preliminary data.</text>
</comment>
<organism evidence="2 3">
    <name type="scientific">Rhizoctonia solani</name>
    <dbReference type="NCBI Taxonomy" id="456999"/>
    <lineage>
        <taxon>Eukaryota</taxon>
        <taxon>Fungi</taxon>
        <taxon>Dikarya</taxon>
        <taxon>Basidiomycota</taxon>
        <taxon>Agaricomycotina</taxon>
        <taxon>Agaricomycetes</taxon>
        <taxon>Cantharellales</taxon>
        <taxon>Ceratobasidiaceae</taxon>
        <taxon>Rhizoctonia</taxon>
    </lineage>
</organism>
<dbReference type="Proteomes" id="UP000663888">
    <property type="component" value="Unassembled WGS sequence"/>
</dbReference>
<evidence type="ECO:0000256" key="1">
    <source>
        <dbReference type="SAM" id="MobiDB-lite"/>
    </source>
</evidence>
<reference evidence="2" key="1">
    <citation type="submission" date="2021-01" db="EMBL/GenBank/DDBJ databases">
        <authorList>
            <person name="Kaushik A."/>
        </authorList>
    </citation>
    <scope>NUCLEOTIDE SEQUENCE</scope>
    <source>
        <strain evidence="2">AG4-R118</strain>
    </source>
</reference>
<feature type="region of interest" description="Disordered" evidence="1">
    <location>
        <begin position="263"/>
        <end position="319"/>
    </location>
</feature>
<proteinExistence type="predicted"/>
<protein>
    <submittedName>
        <fullName evidence="2">Uncharacterized protein</fullName>
    </submittedName>
</protein>
<evidence type="ECO:0000313" key="3">
    <source>
        <dbReference type="Proteomes" id="UP000663888"/>
    </source>
</evidence>
<evidence type="ECO:0000313" key="2">
    <source>
        <dbReference type="EMBL" id="CAE6500861.1"/>
    </source>
</evidence>
<accession>A0A8H3CX12</accession>